<gene>
    <name evidence="2" type="ordered locus">Metig_0164</name>
</gene>
<dbReference type="GO" id="GO:0003677">
    <property type="term" value="F:DNA binding"/>
    <property type="evidence" value="ECO:0007669"/>
    <property type="project" value="InterPro"/>
</dbReference>
<dbReference type="Gene3D" id="3.30.65.10">
    <property type="entry name" value="Bacterial Topoisomerase I, domain 1"/>
    <property type="match status" value="1"/>
</dbReference>
<dbReference type="InterPro" id="IPR013498">
    <property type="entry name" value="Topo_IA_Znf"/>
</dbReference>
<organism evidence="3">
    <name type="scientific">Methanotorris igneus (strain DSM 5666 / JCM 11834 / Kol 5)</name>
    <dbReference type="NCBI Taxonomy" id="880724"/>
    <lineage>
        <taxon>Archaea</taxon>
        <taxon>Methanobacteriati</taxon>
        <taxon>Methanobacteriota</taxon>
        <taxon>Methanomada group</taxon>
        <taxon>Methanococci</taxon>
        <taxon>Methanococcales</taxon>
        <taxon>Methanocaldococcaceae</taxon>
        <taxon>Methanotorris</taxon>
    </lineage>
</organism>
<dbReference type="GeneID" id="10642999"/>
<evidence type="ECO:0000259" key="1">
    <source>
        <dbReference type="Pfam" id="PF01396"/>
    </source>
</evidence>
<dbReference type="Pfam" id="PF01396">
    <property type="entry name" value="Zn_ribbon_Top1"/>
    <property type="match status" value="1"/>
</dbReference>
<protein>
    <submittedName>
        <fullName evidence="2">DNA topoisomerase type IA zn finger domain protein</fullName>
    </submittedName>
</protein>
<dbReference type="AlphaFoldDB" id="F6BEY6"/>
<dbReference type="RefSeq" id="WP_013798331.1">
    <property type="nucleotide sequence ID" value="NC_015562.1"/>
</dbReference>
<proteinExistence type="predicted"/>
<dbReference type="OrthoDB" id="190320at2157"/>
<dbReference type="GO" id="GO:0003916">
    <property type="term" value="F:DNA topoisomerase activity"/>
    <property type="evidence" value="ECO:0007669"/>
    <property type="project" value="InterPro"/>
</dbReference>
<feature type="domain" description="DNA topoisomerase type IA zn finger" evidence="1">
    <location>
        <begin position="253"/>
        <end position="290"/>
    </location>
</feature>
<dbReference type="SUPFAM" id="SSF57783">
    <property type="entry name" value="Zinc beta-ribbon"/>
    <property type="match status" value="1"/>
</dbReference>
<dbReference type="HOGENOM" id="CLU_920144_0_0_2"/>
<dbReference type="EMBL" id="CP002737">
    <property type="protein sequence ID" value="AEF95722.1"/>
    <property type="molecule type" value="Genomic_DNA"/>
</dbReference>
<dbReference type="KEGG" id="mig:Metig_0164"/>
<dbReference type="GO" id="GO:0005694">
    <property type="term" value="C:chromosome"/>
    <property type="evidence" value="ECO:0007669"/>
    <property type="project" value="InterPro"/>
</dbReference>
<dbReference type="Proteomes" id="UP000009227">
    <property type="component" value="Chromosome"/>
</dbReference>
<evidence type="ECO:0000313" key="3">
    <source>
        <dbReference type="Proteomes" id="UP000009227"/>
    </source>
</evidence>
<name>F6BEY6_METIK</name>
<sequence>MLDELFSIMTKNIHFNATQLSEKTWNQNWKVPEGLISIIGIKNGKKPVFYYGVTNAYKKEYELKKGISPSGSRFINARVYYKFDRHDIIEKEKYVAANAFNGLLLCIKVDKDEFVNITKRMLLDGYKSGDEHIIEVLETTRDRNMFDTIEESALFIANRDYNWLIGKIKNATRLLRFSGQGYWLLPLKTKLEITSGFIIKGNELIVNLENVELFKNYLVYVDTKENVVRYNPNRLCNRGVFLVDEVRKMINENVCPWCGSKLRVVRTKKGEFLGCTSYPNCLYRRFPNKNTQ</sequence>
<evidence type="ECO:0000313" key="2">
    <source>
        <dbReference type="EMBL" id="AEF95722.1"/>
    </source>
</evidence>
<reference evidence="2 3" key="1">
    <citation type="submission" date="2011-05" db="EMBL/GenBank/DDBJ databases">
        <title>Complete sequence of Methanotorris igneus Kol 5.</title>
        <authorList>
            <consortium name="US DOE Joint Genome Institute"/>
            <person name="Lucas S."/>
            <person name="Han J."/>
            <person name="Lapidus A."/>
            <person name="Cheng J.-F."/>
            <person name="Goodwin L."/>
            <person name="Pitluck S."/>
            <person name="Peters L."/>
            <person name="Mikhailova N."/>
            <person name="Chertkov O."/>
            <person name="Han C."/>
            <person name="Tapia R."/>
            <person name="Land M."/>
            <person name="Hauser L."/>
            <person name="Kyrpides N."/>
            <person name="Ivanova N."/>
            <person name="Pagani I."/>
            <person name="Sieprawska-Lupa M."/>
            <person name="Whitman W."/>
            <person name="Woyke T."/>
        </authorList>
    </citation>
    <scope>NUCLEOTIDE SEQUENCE [LARGE SCALE GENOMIC DNA]</scope>
    <source>
        <strain evidence="3">DSM 5666 / JCM 11834 / Kol 5</strain>
    </source>
</reference>
<dbReference type="STRING" id="880724.Metig_0164"/>
<keyword evidence="2" id="KW-0413">Isomerase</keyword>
<keyword evidence="3" id="KW-1185">Reference proteome</keyword>
<dbReference type="GO" id="GO:0006265">
    <property type="term" value="P:DNA topological change"/>
    <property type="evidence" value="ECO:0007669"/>
    <property type="project" value="InterPro"/>
</dbReference>
<accession>F6BEY6</accession>